<dbReference type="InterPro" id="IPR021765">
    <property type="entry name" value="UstYa-like"/>
</dbReference>
<dbReference type="PANTHER" id="PTHR33365:SF7">
    <property type="entry name" value="TAT PATHWAY SIGNAL SEQUENCE"/>
    <property type="match status" value="1"/>
</dbReference>
<keyword evidence="2" id="KW-1133">Transmembrane helix</keyword>
<evidence type="ECO:0000313" key="3">
    <source>
        <dbReference type="EMBL" id="KAE8332388.1"/>
    </source>
</evidence>
<feature type="transmembrane region" description="Helical" evidence="2">
    <location>
        <begin position="41"/>
        <end position="64"/>
    </location>
</feature>
<keyword evidence="2" id="KW-0472">Membrane</keyword>
<protein>
    <recommendedName>
        <fullName evidence="5">Tat pathway signal sequence</fullName>
    </recommendedName>
</protein>
<proteinExistence type="inferred from homology"/>
<dbReference type="GO" id="GO:0043386">
    <property type="term" value="P:mycotoxin biosynthetic process"/>
    <property type="evidence" value="ECO:0007669"/>
    <property type="project" value="InterPro"/>
</dbReference>
<dbReference type="PANTHER" id="PTHR33365">
    <property type="entry name" value="YALI0B05434P"/>
    <property type="match status" value="1"/>
</dbReference>
<evidence type="ECO:0008006" key="5">
    <source>
        <dbReference type="Google" id="ProtNLM"/>
    </source>
</evidence>
<keyword evidence="2" id="KW-0812">Transmembrane</keyword>
<dbReference type="AlphaFoldDB" id="A0A5N6XHU5"/>
<evidence type="ECO:0000313" key="4">
    <source>
        <dbReference type="Proteomes" id="UP000325945"/>
    </source>
</evidence>
<dbReference type="Pfam" id="PF11807">
    <property type="entry name" value="UstYa"/>
    <property type="match status" value="1"/>
</dbReference>
<evidence type="ECO:0000256" key="2">
    <source>
        <dbReference type="SAM" id="Phobius"/>
    </source>
</evidence>
<dbReference type="EMBL" id="ML741765">
    <property type="protein sequence ID" value="KAE8332388.1"/>
    <property type="molecule type" value="Genomic_DNA"/>
</dbReference>
<sequence>MNDTSNEEVVPLKANIDSNDEDWQAHDKGSYRPWRQRIRKWSLFSTFLLLVASLALYLVMLFSVRQREEDIGYRRVYSPLWDVVKYQNVQFHAQFGSTSPFKGPVRTELNKAWEDVVRTNLILIDGHEMDALGEPKENATKLGNRYFALVEVFHQLHCVELVRKFVHRDDYPDEMAFEDPEADILEHITALILFAK</sequence>
<dbReference type="Proteomes" id="UP000325945">
    <property type="component" value="Unassembled WGS sequence"/>
</dbReference>
<organism evidence="3 4">
    <name type="scientific">Aspergillus sergii</name>
    <dbReference type="NCBI Taxonomy" id="1034303"/>
    <lineage>
        <taxon>Eukaryota</taxon>
        <taxon>Fungi</taxon>
        <taxon>Dikarya</taxon>
        <taxon>Ascomycota</taxon>
        <taxon>Pezizomycotina</taxon>
        <taxon>Eurotiomycetes</taxon>
        <taxon>Eurotiomycetidae</taxon>
        <taxon>Eurotiales</taxon>
        <taxon>Aspergillaceae</taxon>
        <taxon>Aspergillus</taxon>
        <taxon>Aspergillus subgen. Circumdati</taxon>
    </lineage>
</organism>
<accession>A0A5N6XHU5</accession>
<keyword evidence="4" id="KW-1185">Reference proteome</keyword>
<evidence type="ECO:0000256" key="1">
    <source>
        <dbReference type="ARBA" id="ARBA00035112"/>
    </source>
</evidence>
<gene>
    <name evidence="3" type="ORF">BDV39DRAFT_200012</name>
</gene>
<reference evidence="4" key="1">
    <citation type="submission" date="2019-04" db="EMBL/GenBank/DDBJ databases">
        <title>Friends and foes A comparative genomics studyof 23 Aspergillus species from section Flavi.</title>
        <authorList>
            <consortium name="DOE Joint Genome Institute"/>
            <person name="Kjaerbolling I."/>
            <person name="Vesth T."/>
            <person name="Frisvad J.C."/>
            <person name="Nybo J.L."/>
            <person name="Theobald S."/>
            <person name="Kildgaard S."/>
            <person name="Isbrandt T."/>
            <person name="Kuo A."/>
            <person name="Sato A."/>
            <person name="Lyhne E.K."/>
            <person name="Kogle M.E."/>
            <person name="Wiebenga A."/>
            <person name="Kun R.S."/>
            <person name="Lubbers R.J."/>
            <person name="Makela M.R."/>
            <person name="Barry K."/>
            <person name="Chovatia M."/>
            <person name="Clum A."/>
            <person name="Daum C."/>
            <person name="Haridas S."/>
            <person name="He G."/>
            <person name="LaButti K."/>
            <person name="Lipzen A."/>
            <person name="Mondo S."/>
            <person name="Riley R."/>
            <person name="Salamov A."/>
            <person name="Simmons B.A."/>
            <person name="Magnuson J.K."/>
            <person name="Henrissat B."/>
            <person name="Mortensen U.H."/>
            <person name="Larsen T.O."/>
            <person name="Devries R.P."/>
            <person name="Grigoriev I.V."/>
            <person name="Machida M."/>
            <person name="Baker S.E."/>
            <person name="Andersen M.R."/>
        </authorList>
    </citation>
    <scope>NUCLEOTIDE SEQUENCE [LARGE SCALE GENOMIC DNA]</scope>
    <source>
        <strain evidence="4">CBS 130017</strain>
    </source>
</reference>
<comment type="similarity">
    <text evidence="1">Belongs to the ustYa family.</text>
</comment>
<name>A0A5N6XHU5_9EURO</name>